<dbReference type="Proteomes" id="UP000255365">
    <property type="component" value="Unassembled WGS sequence"/>
</dbReference>
<reference evidence="1 2" key="1">
    <citation type="submission" date="2018-07" db="EMBL/GenBank/DDBJ databases">
        <title>Genome sequencing of rice bacterial endophytes.</title>
        <authorList>
            <person name="Venturi V."/>
        </authorList>
    </citation>
    <scope>NUCLEOTIDE SEQUENCE [LARGE SCALE GENOMIC DNA]</scope>
    <source>
        <strain evidence="1 2">E2333</strain>
    </source>
</reference>
<dbReference type="EMBL" id="QRAV01000030">
    <property type="protein sequence ID" value="RDL12927.1"/>
    <property type="molecule type" value="Genomic_DNA"/>
</dbReference>
<organism evidence="1 2">
    <name type="scientific">Pseudomonas jessenii</name>
    <dbReference type="NCBI Taxonomy" id="77298"/>
    <lineage>
        <taxon>Bacteria</taxon>
        <taxon>Pseudomonadati</taxon>
        <taxon>Pseudomonadota</taxon>
        <taxon>Gammaproteobacteria</taxon>
        <taxon>Pseudomonadales</taxon>
        <taxon>Pseudomonadaceae</taxon>
        <taxon>Pseudomonas</taxon>
    </lineage>
</organism>
<accession>A0A370S0J0</accession>
<evidence type="ECO:0000313" key="1">
    <source>
        <dbReference type="EMBL" id="RDL12927.1"/>
    </source>
</evidence>
<protein>
    <submittedName>
        <fullName evidence="1">Uncharacterized protein</fullName>
    </submittedName>
</protein>
<evidence type="ECO:0000313" key="2">
    <source>
        <dbReference type="Proteomes" id="UP000255365"/>
    </source>
</evidence>
<gene>
    <name evidence="1" type="ORF">DEU51_13010</name>
</gene>
<proteinExistence type="predicted"/>
<name>A0A370S0J0_PSEJE</name>
<dbReference type="AlphaFoldDB" id="A0A370S0J0"/>
<sequence>MELINKNRFNETVTHIFEALSIAFPLPIDIDAETLGLASGPAYKVVNYSQVPTDEMDAYLFVIACVEWLESSDYLRSTKIYPTSAENVVLTEKGIDLLGAKPMSLLRGNYVG</sequence>
<comment type="caution">
    <text evidence="1">The sequence shown here is derived from an EMBL/GenBank/DDBJ whole genome shotgun (WGS) entry which is preliminary data.</text>
</comment>
<dbReference type="RefSeq" id="WP_115148469.1">
    <property type="nucleotide sequence ID" value="NZ_QRAV01000030.1"/>
</dbReference>